<dbReference type="EMBL" id="CM018032">
    <property type="protein sequence ID" value="KAA8546524.1"/>
    <property type="molecule type" value="Genomic_DNA"/>
</dbReference>
<dbReference type="AlphaFoldDB" id="A0A5J5BV67"/>
<reference evidence="1 2" key="1">
    <citation type="submission" date="2019-09" db="EMBL/GenBank/DDBJ databases">
        <title>A chromosome-level genome assembly of the Chinese tupelo Nyssa sinensis.</title>
        <authorList>
            <person name="Yang X."/>
            <person name="Kang M."/>
            <person name="Yang Y."/>
            <person name="Xiong H."/>
            <person name="Wang M."/>
            <person name="Zhang Z."/>
            <person name="Wang Z."/>
            <person name="Wu H."/>
            <person name="Ma T."/>
            <person name="Liu J."/>
            <person name="Xi Z."/>
        </authorList>
    </citation>
    <scope>NUCLEOTIDE SEQUENCE [LARGE SCALE GENOMIC DNA]</scope>
    <source>
        <strain evidence="1">J267</strain>
        <tissue evidence="1">Leaf</tissue>
    </source>
</reference>
<name>A0A5J5BV67_9ASTE</name>
<sequence>MWFIQILCSLNTRSERLHTGINIIRYIGVKRLVRAFLLLINSYWFDTVDFPSFHFQQQKNLHCLTVVQGSGLLSWIGSYLG</sequence>
<dbReference type="Proteomes" id="UP000325577">
    <property type="component" value="Linkage Group LG1"/>
</dbReference>
<gene>
    <name evidence="1" type="ORF">F0562_002737</name>
</gene>
<evidence type="ECO:0000313" key="2">
    <source>
        <dbReference type="Proteomes" id="UP000325577"/>
    </source>
</evidence>
<accession>A0A5J5BV67</accession>
<organism evidence="1 2">
    <name type="scientific">Nyssa sinensis</name>
    <dbReference type="NCBI Taxonomy" id="561372"/>
    <lineage>
        <taxon>Eukaryota</taxon>
        <taxon>Viridiplantae</taxon>
        <taxon>Streptophyta</taxon>
        <taxon>Embryophyta</taxon>
        <taxon>Tracheophyta</taxon>
        <taxon>Spermatophyta</taxon>
        <taxon>Magnoliopsida</taxon>
        <taxon>eudicotyledons</taxon>
        <taxon>Gunneridae</taxon>
        <taxon>Pentapetalae</taxon>
        <taxon>asterids</taxon>
        <taxon>Cornales</taxon>
        <taxon>Nyssaceae</taxon>
        <taxon>Nyssa</taxon>
    </lineage>
</organism>
<protein>
    <submittedName>
        <fullName evidence="1">Uncharacterized protein</fullName>
    </submittedName>
</protein>
<keyword evidence="2" id="KW-1185">Reference proteome</keyword>
<evidence type="ECO:0000313" key="1">
    <source>
        <dbReference type="EMBL" id="KAA8546524.1"/>
    </source>
</evidence>
<proteinExistence type="predicted"/>